<accession>A0AAD6Z3X8</accession>
<keyword evidence="2" id="KW-1185">Reference proteome</keyword>
<proteinExistence type="predicted"/>
<dbReference type="AlphaFoldDB" id="A0AAD6Z3X8"/>
<dbReference type="EMBL" id="JARIHO010000093">
    <property type="protein sequence ID" value="KAJ7306290.1"/>
    <property type="molecule type" value="Genomic_DNA"/>
</dbReference>
<protein>
    <submittedName>
        <fullName evidence="1">Uncharacterized protein</fullName>
    </submittedName>
</protein>
<name>A0AAD6Z3X8_9AGAR</name>
<sequence length="67" mass="7348">MTAGDGKEVGVSISIEHLFSSVKHPLSDARSSMIAETVSVDIVTKEWLKSGLDQGINYMDFIKIHNN</sequence>
<reference evidence="1" key="1">
    <citation type="submission" date="2023-03" db="EMBL/GenBank/DDBJ databases">
        <title>Massive genome expansion in bonnet fungi (Mycena s.s.) driven by repeated elements and novel gene families across ecological guilds.</title>
        <authorList>
            <consortium name="Lawrence Berkeley National Laboratory"/>
            <person name="Harder C.B."/>
            <person name="Miyauchi S."/>
            <person name="Viragh M."/>
            <person name="Kuo A."/>
            <person name="Thoen E."/>
            <person name="Andreopoulos B."/>
            <person name="Lu D."/>
            <person name="Skrede I."/>
            <person name="Drula E."/>
            <person name="Henrissat B."/>
            <person name="Morin E."/>
            <person name="Kohler A."/>
            <person name="Barry K."/>
            <person name="LaButti K."/>
            <person name="Morin E."/>
            <person name="Salamov A."/>
            <person name="Lipzen A."/>
            <person name="Mereny Z."/>
            <person name="Hegedus B."/>
            <person name="Baldrian P."/>
            <person name="Stursova M."/>
            <person name="Weitz H."/>
            <person name="Taylor A."/>
            <person name="Grigoriev I.V."/>
            <person name="Nagy L.G."/>
            <person name="Martin F."/>
            <person name="Kauserud H."/>
        </authorList>
    </citation>
    <scope>NUCLEOTIDE SEQUENCE</scope>
    <source>
        <strain evidence="1">CBHHK002</strain>
    </source>
</reference>
<comment type="caution">
    <text evidence="1">The sequence shown here is derived from an EMBL/GenBank/DDBJ whole genome shotgun (WGS) entry which is preliminary data.</text>
</comment>
<dbReference type="Proteomes" id="UP001218218">
    <property type="component" value="Unassembled WGS sequence"/>
</dbReference>
<gene>
    <name evidence="1" type="ORF">DFH08DRAFT_720868</name>
</gene>
<evidence type="ECO:0000313" key="2">
    <source>
        <dbReference type="Proteomes" id="UP001218218"/>
    </source>
</evidence>
<organism evidence="1 2">
    <name type="scientific">Mycena albidolilacea</name>
    <dbReference type="NCBI Taxonomy" id="1033008"/>
    <lineage>
        <taxon>Eukaryota</taxon>
        <taxon>Fungi</taxon>
        <taxon>Dikarya</taxon>
        <taxon>Basidiomycota</taxon>
        <taxon>Agaricomycotina</taxon>
        <taxon>Agaricomycetes</taxon>
        <taxon>Agaricomycetidae</taxon>
        <taxon>Agaricales</taxon>
        <taxon>Marasmiineae</taxon>
        <taxon>Mycenaceae</taxon>
        <taxon>Mycena</taxon>
    </lineage>
</organism>
<evidence type="ECO:0000313" key="1">
    <source>
        <dbReference type="EMBL" id="KAJ7306290.1"/>
    </source>
</evidence>